<comment type="caution">
    <text evidence="3">The sequence shown here is derived from an EMBL/GenBank/DDBJ whole genome shotgun (WGS) entry which is preliminary data.</text>
</comment>
<dbReference type="InterPro" id="IPR013783">
    <property type="entry name" value="Ig-like_fold"/>
</dbReference>
<keyword evidence="4" id="KW-1185">Reference proteome</keyword>
<feature type="domain" description="PKD" evidence="2">
    <location>
        <begin position="1210"/>
        <end position="1275"/>
    </location>
</feature>
<dbReference type="Proteomes" id="UP000293331">
    <property type="component" value="Unassembled WGS sequence"/>
</dbReference>
<evidence type="ECO:0000313" key="3">
    <source>
        <dbReference type="EMBL" id="RYU92255.1"/>
    </source>
</evidence>
<dbReference type="InterPro" id="IPR035986">
    <property type="entry name" value="PKD_dom_sf"/>
</dbReference>
<protein>
    <submittedName>
        <fullName evidence="3">PKD domain-containing protein</fullName>
    </submittedName>
</protein>
<feature type="signal peptide" evidence="1">
    <location>
        <begin position="1"/>
        <end position="24"/>
    </location>
</feature>
<sequence length="1379" mass="145602">MGKTFTKGLFLALFSLFVIATASAQTITLGAIDPGPYGQGSTIAVPFNVNITAGCINTNNTFRLFLSDASGNFGTTPLATYNGFYGTFVNGTIPSGTPAGTGYRVKIVSTSPSVTSNISAPFTIGSGSGVIAGVASQSISPANPDVFGSCGGPSSSAYSFSATSTTGASTTASFFNEIAQATEGAPRAVPGSFSANPANYTITVRAVAGGVVGTKAYTLINNKVFATINNASNNTPCANGDPAVFPLTIQDADNNGFKFNYPGLTYRVTWGDGTSNTYRYCDFITQANSISHAFTRSSCGNNVGANKNVFRVELTPVNDYCNSSVLPGVVYIRVVTPARTDFTHPVAACLNSEVVFTNVSDPGQDPDNTAADCRNLDARYTWFVDGVPIIPGRTVSQPFRYTFTSTGTHIVKLVLQNGNGSCGVLEREYPICIQEPPRPDYNVPVTAGCVPLSVTPNNTSVIDNDCNNTNSFRWVVTGPSPVKYQGGTNAASETPQFLFDQPGVYTIKLAVRTASCGTDTAARVETIVVDGPPVAVLSPDRQICGINQTFTFNGDPGPTQSTVSGSARELPGNYTWTVTGGAFQFTGGTTANSRYPQILFTDAAAYTINVVTTSACGAPASDSQVITFQNAPVVDAGTSPPICQGSTVNLQGTVTNGTVDNVLWSGGGGTFSNATSLTTTYTPTAAEYAAGSVTLTLTGYTSLGPPCNQIPDNITITFQPPNAVTSADKAFTCSGAALGYNITALQPGSTFNWTVDPANTSPSITGYQPTGSGATIGDQLVNNDPNNSAIITYNITATNGTCVSDVFVLTVSVSPTQPVANFTKSAAEGCGNTNIQFTNISAPTEGSTYSWDFGDGGPKGVDANPLHLFMPNADGSDAIYNVILTLTSSCGTAISLPQTIIIRPVVPIANIDPPTLTGCTPVTLTVKNTSPGTHISYTFFLYKYTNISKTDSLPVQSITVTSKDPVNFDPISEAGNYTTFMRLKGYCNDAESVHIPIQIDERFFNASIFPTGPTEGCDGSFEAKIFNNSSQGPGYRYFYTIKNTSNNQPDTKIGQPGAFSYTFPEPGIYYITLDVTNACGKVTSDTLQYIVHGKPAPNFTVAGGAALCRESTVTFTNTTPPDATTQASNMAYVWDFGDGSPTFSGYTPPPHKYAGRLTPYTVTLTATIPATGCTNTAVKTDIITVTPPPGTYFTVRPDTIVNLPNYHFEFIDQTTGNPNTWEWNFGDGITSGSQNTNHTYADTGEYVVTLKVTDVRGCDSTFKQKVKITGTPGQLFVPNAFQPQGKTTELKTFIAKGSGIARWRLQVYNNWGQLLWQTTALSSKGEPTEGWDGTFKGVAAPQGTYIWQASAVFINGSEWKGMSYNGSLPKRSGYIHLIR</sequence>
<dbReference type="Pfam" id="PF18911">
    <property type="entry name" value="PKD_4"/>
    <property type="match status" value="2"/>
</dbReference>
<gene>
    <name evidence="3" type="ORF">EWM62_02130</name>
</gene>
<proteinExistence type="predicted"/>
<feature type="domain" description="PKD" evidence="2">
    <location>
        <begin position="818"/>
        <end position="869"/>
    </location>
</feature>
<dbReference type="PROSITE" id="PS50093">
    <property type="entry name" value="PKD"/>
    <property type="match status" value="3"/>
</dbReference>
<dbReference type="SMART" id="SM00089">
    <property type="entry name" value="PKD"/>
    <property type="match status" value="4"/>
</dbReference>
<dbReference type="OrthoDB" id="7794186at2"/>
<evidence type="ECO:0000256" key="1">
    <source>
        <dbReference type="SAM" id="SignalP"/>
    </source>
</evidence>
<dbReference type="Gene3D" id="2.60.40.10">
    <property type="entry name" value="Immunoglobulins"/>
    <property type="match status" value="6"/>
</dbReference>
<name>A0A4Q5LRZ5_9SPHI</name>
<feature type="domain" description="PKD" evidence="2">
    <location>
        <begin position="1128"/>
        <end position="1154"/>
    </location>
</feature>
<evidence type="ECO:0000313" key="4">
    <source>
        <dbReference type="Proteomes" id="UP000293331"/>
    </source>
</evidence>
<dbReference type="InterPro" id="IPR000601">
    <property type="entry name" value="PKD_dom"/>
</dbReference>
<dbReference type="SUPFAM" id="SSF49299">
    <property type="entry name" value="PKD domain"/>
    <property type="match status" value="5"/>
</dbReference>
<dbReference type="RefSeq" id="WP_129874983.1">
    <property type="nucleotide sequence ID" value="NZ_SEWG01000001.1"/>
</dbReference>
<accession>A0A4Q5LRZ5</accession>
<dbReference type="EMBL" id="SEWG01000001">
    <property type="protein sequence ID" value="RYU92255.1"/>
    <property type="molecule type" value="Genomic_DNA"/>
</dbReference>
<feature type="chain" id="PRO_5020596220" evidence="1">
    <location>
        <begin position="25"/>
        <end position="1379"/>
    </location>
</feature>
<organism evidence="3 4">
    <name type="scientific">Mucilaginibacter terrigena</name>
    <dbReference type="NCBI Taxonomy" id="2492395"/>
    <lineage>
        <taxon>Bacteria</taxon>
        <taxon>Pseudomonadati</taxon>
        <taxon>Bacteroidota</taxon>
        <taxon>Sphingobacteriia</taxon>
        <taxon>Sphingobacteriales</taxon>
        <taxon>Sphingobacteriaceae</taxon>
        <taxon>Mucilaginibacter</taxon>
    </lineage>
</organism>
<dbReference type="Pfam" id="PF19406">
    <property type="entry name" value="PKD_5"/>
    <property type="match status" value="1"/>
</dbReference>
<dbReference type="InterPro" id="IPR022409">
    <property type="entry name" value="PKD/Chitinase_dom"/>
</dbReference>
<evidence type="ECO:0000259" key="2">
    <source>
        <dbReference type="PROSITE" id="PS50093"/>
    </source>
</evidence>
<dbReference type="CDD" id="cd00146">
    <property type="entry name" value="PKD"/>
    <property type="match status" value="2"/>
</dbReference>
<keyword evidence="1" id="KW-0732">Signal</keyword>
<reference evidence="3 4" key="1">
    <citation type="submission" date="2019-02" db="EMBL/GenBank/DDBJ databases">
        <title>Bacterial novel species Mucilaginibacter sp. 17JY9-4 isolated from soil.</title>
        <authorList>
            <person name="Jung H.-Y."/>
        </authorList>
    </citation>
    <scope>NUCLEOTIDE SEQUENCE [LARGE SCALE GENOMIC DNA]</scope>
    <source>
        <strain evidence="3 4">17JY9-4</strain>
    </source>
</reference>
<dbReference type="InterPro" id="IPR045828">
    <property type="entry name" value="PKD_Bacteroidetes"/>
</dbReference>